<accession>X1GCH1</accession>
<gene>
    <name evidence="1" type="ORF">S03H2_18514</name>
</gene>
<sequence>GMMKNVLQERELDAEGYKLEVWAEELSPKIKVVWVAAIRK</sequence>
<name>X1GCH1_9ZZZZ</name>
<proteinExistence type="predicted"/>
<reference evidence="1" key="1">
    <citation type="journal article" date="2014" name="Front. Microbiol.">
        <title>High frequency of phylogenetically diverse reductive dehalogenase-homologous genes in deep subseafloor sedimentary metagenomes.</title>
        <authorList>
            <person name="Kawai M."/>
            <person name="Futagami T."/>
            <person name="Toyoda A."/>
            <person name="Takaki Y."/>
            <person name="Nishi S."/>
            <person name="Hori S."/>
            <person name="Arai W."/>
            <person name="Tsubouchi T."/>
            <person name="Morono Y."/>
            <person name="Uchiyama I."/>
            <person name="Ito T."/>
            <person name="Fujiyama A."/>
            <person name="Inagaki F."/>
            <person name="Takami H."/>
        </authorList>
    </citation>
    <scope>NUCLEOTIDE SEQUENCE</scope>
    <source>
        <strain evidence="1">Expedition CK06-06</strain>
    </source>
</reference>
<dbReference type="EMBL" id="BARU01009610">
    <property type="protein sequence ID" value="GAH39299.1"/>
    <property type="molecule type" value="Genomic_DNA"/>
</dbReference>
<comment type="caution">
    <text evidence="1">The sequence shown here is derived from an EMBL/GenBank/DDBJ whole genome shotgun (WGS) entry which is preliminary data.</text>
</comment>
<evidence type="ECO:0000313" key="1">
    <source>
        <dbReference type="EMBL" id="GAH39299.1"/>
    </source>
</evidence>
<feature type="non-terminal residue" evidence="1">
    <location>
        <position position="1"/>
    </location>
</feature>
<dbReference type="AlphaFoldDB" id="X1GCH1"/>
<organism evidence="1">
    <name type="scientific">marine sediment metagenome</name>
    <dbReference type="NCBI Taxonomy" id="412755"/>
    <lineage>
        <taxon>unclassified sequences</taxon>
        <taxon>metagenomes</taxon>
        <taxon>ecological metagenomes</taxon>
    </lineage>
</organism>
<protein>
    <submittedName>
        <fullName evidence="1">Uncharacterized protein</fullName>
    </submittedName>
</protein>